<evidence type="ECO:0000256" key="1">
    <source>
        <dbReference type="SAM" id="MobiDB-lite"/>
    </source>
</evidence>
<evidence type="ECO:0000313" key="3">
    <source>
        <dbReference type="Proteomes" id="UP000266841"/>
    </source>
</evidence>
<gene>
    <name evidence="2" type="ORF">THAOC_19794</name>
</gene>
<keyword evidence="3" id="KW-1185">Reference proteome</keyword>
<feature type="region of interest" description="Disordered" evidence="1">
    <location>
        <begin position="1"/>
        <end position="30"/>
    </location>
</feature>
<reference evidence="2 3" key="1">
    <citation type="journal article" date="2012" name="Genome Biol.">
        <title>Genome and low-iron response of an oceanic diatom adapted to chronic iron limitation.</title>
        <authorList>
            <person name="Lommer M."/>
            <person name="Specht M."/>
            <person name="Roy A.S."/>
            <person name="Kraemer L."/>
            <person name="Andreson R."/>
            <person name="Gutowska M.A."/>
            <person name="Wolf J."/>
            <person name="Bergner S.V."/>
            <person name="Schilhabel M.B."/>
            <person name="Klostermeier U.C."/>
            <person name="Beiko R.G."/>
            <person name="Rosenstiel P."/>
            <person name="Hippler M."/>
            <person name="Laroche J."/>
        </authorList>
    </citation>
    <scope>NUCLEOTIDE SEQUENCE [LARGE SCALE GENOMIC DNA]</scope>
    <source>
        <strain evidence="2 3">CCMP1005</strain>
    </source>
</reference>
<name>K0S1G8_THAOC</name>
<dbReference type="Proteomes" id="UP000266841">
    <property type="component" value="Unassembled WGS sequence"/>
</dbReference>
<protein>
    <submittedName>
        <fullName evidence="2">Uncharacterized protein</fullName>
    </submittedName>
</protein>
<comment type="caution">
    <text evidence="2">The sequence shown here is derived from an EMBL/GenBank/DDBJ whole genome shotgun (WGS) entry which is preliminary data.</text>
</comment>
<dbReference type="OrthoDB" id="40550at2759"/>
<dbReference type="EMBL" id="AGNL01021997">
    <property type="protein sequence ID" value="EJK59928.1"/>
    <property type="molecule type" value="Genomic_DNA"/>
</dbReference>
<organism evidence="2 3">
    <name type="scientific">Thalassiosira oceanica</name>
    <name type="common">Marine diatom</name>
    <dbReference type="NCBI Taxonomy" id="159749"/>
    <lineage>
        <taxon>Eukaryota</taxon>
        <taxon>Sar</taxon>
        <taxon>Stramenopiles</taxon>
        <taxon>Ochrophyta</taxon>
        <taxon>Bacillariophyta</taxon>
        <taxon>Coscinodiscophyceae</taxon>
        <taxon>Thalassiosirophycidae</taxon>
        <taxon>Thalassiosirales</taxon>
        <taxon>Thalassiosiraceae</taxon>
        <taxon>Thalassiosira</taxon>
    </lineage>
</organism>
<proteinExistence type="predicted"/>
<feature type="compositionally biased region" description="Basic and acidic residues" evidence="1">
    <location>
        <begin position="1"/>
        <end position="11"/>
    </location>
</feature>
<dbReference type="AlphaFoldDB" id="K0S1G8"/>
<evidence type="ECO:0000313" key="2">
    <source>
        <dbReference type="EMBL" id="EJK59928.1"/>
    </source>
</evidence>
<sequence length="219" mass="24671">MVTNIDDHDPGCESPSDTQMRGQKRQADEDAGFVEDHLDTLKNRRQEGAAVAPLALSNTRKDGTIEKNFKRWSSAFPTLASPERTGVPVIPRTTPICCRDLPTEEFPEKIDREVYFLASPKDVDYLSARQCYLRSRMLEVFIATEDDTTIKSRARKASFVGQVGIRCVYSVPQLDAKERADRAITYPTSVSRFHQTGKSLRFCVSLLLAANTPLVHWYA</sequence>
<accession>K0S1G8</accession>